<organism evidence="3 4">
    <name type="scientific">Tepidicaulis marinus</name>
    <dbReference type="NCBI Taxonomy" id="1333998"/>
    <lineage>
        <taxon>Bacteria</taxon>
        <taxon>Pseudomonadati</taxon>
        <taxon>Pseudomonadota</taxon>
        <taxon>Alphaproteobacteria</taxon>
        <taxon>Hyphomicrobiales</taxon>
        <taxon>Parvibaculaceae</taxon>
        <taxon>Tepidicaulis</taxon>
    </lineage>
</organism>
<evidence type="ECO:0000313" key="3">
    <source>
        <dbReference type="EMBL" id="GAK44742.1"/>
    </source>
</evidence>
<comment type="caution">
    <text evidence="3">The sequence shown here is derived from an EMBL/GenBank/DDBJ whole genome shotgun (WGS) entry which is preliminary data.</text>
</comment>
<feature type="region of interest" description="Disordered" evidence="2">
    <location>
        <begin position="133"/>
        <end position="158"/>
    </location>
</feature>
<keyword evidence="4" id="KW-1185">Reference proteome</keyword>
<gene>
    <name evidence="3" type="ORF">M2A_1241</name>
</gene>
<dbReference type="AlphaFoldDB" id="A0A081B9M4"/>
<evidence type="ECO:0000256" key="2">
    <source>
        <dbReference type="SAM" id="MobiDB-lite"/>
    </source>
</evidence>
<evidence type="ECO:0000256" key="1">
    <source>
        <dbReference type="SAM" id="Coils"/>
    </source>
</evidence>
<proteinExistence type="predicted"/>
<evidence type="ECO:0000313" key="4">
    <source>
        <dbReference type="Proteomes" id="UP000028702"/>
    </source>
</evidence>
<dbReference type="Proteomes" id="UP000028702">
    <property type="component" value="Unassembled WGS sequence"/>
</dbReference>
<sequence>MTAARKSNYTAIEAAPPRERVERLISVTDHLMRIVEQESTFLRNKEPYRIEEVHEEKLRLTSDYAMDIGLLNKTPHILDQAPAETVSRLKNNMKQLSEKLTENEKLLGALKDASENLIKNIARIAARERRPAAGYGNSGQIPDLPKTAPSALSLDRQI</sequence>
<keyword evidence="1" id="KW-0175">Coiled coil</keyword>
<protein>
    <submittedName>
        <fullName evidence="3">Conserved protein</fullName>
    </submittedName>
</protein>
<dbReference type="STRING" id="1333998.M2A_1241"/>
<name>A0A081B9M4_9HYPH</name>
<dbReference type="EMBL" id="BBIO01000005">
    <property type="protein sequence ID" value="GAK44742.1"/>
    <property type="molecule type" value="Genomic_DNA"/>
</dbReference>
<dbReference type="RefSeq" id="WP_045444561.1">
    <property type="nucleotide sequence ID" value="NZ_BBIO01000005.1"/>
</dbReference>
<accession>A0A081B9M4</accession>
<reference evidence="3 4" key="1">
    <citation type="submission" date="2014-07" db="EMBL/GenBank/DDBJ databases">
        <title>Tepidicaulis marinum gen. nov., sp. nov., a novel marine bacterium denitrifying nitrate to nitrous oxide strictly under microaerobic conditions.</title>
        <authorList>
            <person name="Takeuchi M."/>
            <person name="Yamagishi T."/>
            <person name="Kamagata Y."/>
            <person name="Oshima K."/>
            <person name="Hattori M."/>
            <person name="Katayama T."/>
            <person name="Hanada S."/>
            <person name="Tamaki H."/>
            <person name="Marumo K."/>
            <person name="Maeda H."/>
            <person name="Nedachi M."/>
            <person name="Iwasaki W."/>
            <person name="Suwa Y."/>
            <person name="Sakata S."/>
        </authorList>
    </citation>
    <scope>NUCLEOTIDE SEQUENCE [LARGE SCALE GENOMIC DNA]</scope>
    <source>
        <strain evidence="3 4">MA2</strain>
    </source>
</reference>
<feature type="coiled-coil region" evidence="1">
    <location>
        <begin position="86"/>
        <end position="113"/>
    </location>
</feature>